<sequence>MKKKIIGFIKDVAFQSAGCMHNSSFDLQIISNLDVPTKARKPKRVRSVFWSLSEVGEVKVNSDGATLGNPGKGRAGVVFRASDGLC</sequence>
<gene>
    <name evidence="1" type="ORF">GIB67_042733</name>
</gene>
<evidence type="ECO:0000313" key="2">
    <source>
        <dbReference type="Proteomes" id="UP000541444"/>
    </source>
</evidence>
<organism evidence="1 2">
    <name type="scientific">Kingdonia uniflora</name>
    <dbReference type="NCBI Taxonomy" id="39325"/>
    <lineage>
        <taxon>Eukaryota</taxon>
        <taxon>Viridiplantae</taxon>
        <taxon>Streptophyta</taxon>
        <taxon>Embryophyta</taxon>
        <taxon>Tracheophyta</taxon>
        <taxon>Spermatophyta</taxon>
        <taxon>Magnoliopsida</taxon>
        <taxon>Ranunculales</taxon>
        <taxon>Circaeasteraceae</taxon>
        <taxon>Kingdonia</taxon>
    </lineage>
</organism>
<comment type="caution">
    <text evidence="1">The sequence shown here is derived from an EMBL/GenBank/DDBJ whole genome shotgun (WGS) entry which is preliminary data.</text>
</comment>
<accession>A0A7J7NDU5</accession>
<name>A0A7J7NDU5_9MAGN</name>
<protein>
    <submittedName>
        <fullName evidence="1">Uncharacterized protein</fullName>
    </submittedName>
</protein>
<reference evidence="1 2" key="1">
    <citation type="journal article" date="2020" name="IScience">
        <title>Genome Sequencing of the Endangered Kingdonia uniflora (Circaeasteraceae, Ranunculales) Reveals Potential Mechanisms of Evolutionary Specialization.</title>
        <authorList>
            <person name="Sun Y."/>
            <person name="Deng T."/>
            <person name="Zhang A."/>
            <person name="Moore M.J."/>
            <person name="Landis J.B."/>
            <person name="Lin N."/>
            <person name="Zhang H."/>
            <person name="Zhang X."/>
            <person name="Huang J."/>
            <person name="Zhang X."/>
            <person name="Sun H."/>
            <person name="Wang H."/>
        </authorList>
    </citation>
    <scope>NUCLEOTIDE SEQUENCE [LARGE SCALE GENOMIC DNA]</scope>
    <source>
        <strain evidence="1">TB1705</strain>
        <tissue evidence="1">Leaf</tissue>
    </source>
</reference>
<dbReference type="OrthoDB" id="1752183at2759"/>
<dbReference type="EMBL" id="JACGCM010000855">
    <property type="protein sequence ID" value="KAF6165317.1"/>
    <property type="molecule type" value="Genomic_DNA"/>
</dbReference>
<keyword evidence="2" id="KW-1185">Reference proteome</keyword>
<dbReference type="Proteomes" id="UP000541444">
    <property type="component" value="Unassembled WGS sequence"/>
</dbReference>
<evidence type="ECO:0000313" key="1">
    <source>
        <dbReference type="EMBL" id="KAF6165317.1"/>
    </source>
</evidence>
<proteinExistence type="predicted"/>
<dbReference type="AlphaFoldDB" id="A0A7J7NDU5"/>